<dbReference type="CDD" id="cd01427">
    <property type="entry name" value="HAD_like"/>
    <property type="match status" value="1"/>
</dbReference>
<reference evidence="1 2" key="1">
    <citation type="submission" date="2019-03" db="EMBL/GenBank/DDBJ databases">
        <title>Genomic Encyclopedia of Type Strains, Phase IV (KMG-IV): sequencing the most valuable type-strain genomes for metagenomic binning, comparative biology and taxonomic classification.</title>
        <authorList>
            <person name="Goeker M."/>
        </authorList>
    </citation>
    <scope>NUCLEOTIDE SEQUENCE [LARGE SCALE GENOMIC DNA]</scope>
    <source>
        <strain evidence="1 2">DSM 24830</strain>
    </source>
</reference>
<dbReference type="AlphaFoldDB" id="A0A4R1F8B2"/>
<evidence type="ECO:0000313" key="2">
    <source>
        <dbReference type="Proteomes" id="UP000294887"/>
    </source>
</evidence>
<dbReference type="InterPro" id="IPR036412">
    <property type="entry name" value="HAD-like_sf"/>
</dbReference>
<proteinExistence type="predicted"/>
<dbReference type="Proteomes" id="UP000294887">
    <property type="component" value="Unassembled WGS sequence"/>
</dbReference>
<keyword evidence="2" id="KW-1185">Reference proteome</keyword>
<dbReference type="InterPro" id="IPR023214">
    <property type="entry name" value="HAD_sf"/>
</dbReference>
<sequence length="223" mass="25727">MKAIPIDWQNISTVFLDMDGTLLDLHYDNHFWLEHIPKRYAEKHGLSISKASELLEKKTSAIAGTLDWYCLDYWQDNLDMDIVSLKHEVAEKIAIRENVVEFLEHLQALNKKIVLLTNAHKKTIEVKFSYVSIEQYFDRIITSHDIGIAKEEDGFWDELEKTEAFSREQSLFIDDNLDVLKAAQKSGVKHLLSISRPDSNQAAKDTEHFIAVDCYSQLLTSNN</sequence>
<dbReference type="NCBIfam" id="NF011564">
    <property type="entry name" value="PRK14988.1"/>
    <property type="match status" value="1"/>
</dbReference>
<dbReference type="SUPFAM" id="SSF56784">
    <property type="entry name" value="HAD-like"/>
    <property type="match status" value="1"/>
</dbReference>
<dbReference type="RefSeq" id="WP_131904590.1">
    <property type="nucleotide sequence ID" value="NZ_BAAAFU010000008.1"/>
</dbReference>
<dbReference type="GO" id="GO:0008967">
    <property type="term" value="F:phosphoglycolate phosphatase activity"/>
    <property type="evidence" value="ECO:0007669"/>
    <property type="project" value="TreeGrafter"/>
</dbReference>
<dbReference type="PRINTS" id="PR00413">
    <property type="entry name" value="HADHALOGNASE"/>
</dbReference>
<evidence type="ECO:0000313" key="1">
    <source>
        <dbReference type="EMBL" id="TCJ88919.1"/>
    </source>
</evidence>
<keyword evidence="1" id="KW-0378">Hydrolase</keyword>
<organism evidence="1 2">
    <name type="scientific">Cocleimonas flava</name>
    <dbReference type="NCBI Taxonomy" id="634765"/>
    <lineage>
        <taxon>Bacteria</taxon>
        <taxon>Pseudomonadati</taxon>
        <taxon>Pseudomonadota</taxon>
        <taxon>Gammaproteobacteria</taxon>
        <taxon>Thiotrichales</taxon>
        <taxon>Thiotrichaceae</taxon>
        <taxon>Cocleimonas</taxon>
    </lineage>
</organism>
<dbReference type="Pfam" id="PF00702">
    <property type="entry name" value="Hydrolase"/>
    <property type="match status" value="1"/>
</dbReference>
<dbReference type="OrthoDB" id="9773910at2"/>
<accession>A0A4R1F8B2</accession>
<dbReference type="InterPro" id="IPR050155">
    <property type="entry name" value="HAD-like_hydrolase_sf"/>
</dbReference>
<gene>
    <name evidence="1" type="ORF">EV695_0779</name>
</gene>
<comment type="caution">
    <text evidence="1">The sequence shown here is derived from an EMBL/GenBank/DDBJ whole genome shotgun (WGS) entry which is preliminary data.</text>
</comment>
<dbReference type="NCBIfam" id="TIGR01509">
    <property type="entry name" value="HAD-SF-IA-v3"/>
    <property type="match status" value="1"/>
</dbReference>
<dbReference type="PANTHER" id="PTHR43434">
    <property type="entry name" value="PHOSPHOGLYCOLATE PHOSPHATASE"/>
    <property type="match status" value="1"/>
</dbReference>
<dbReference type="EMBL" id="SMFQ01000002">
    <property type="protein sequence ID" value="TCJ88919.1"/>
    <property type="molecule type" value="Genomic_DNA"/>
</dbReference>
<dbReference type="GO" id="GO:0006281">
    <property type="term" value="P:DNA repair"/>
    <property type="evidence" value="ECO:0007669"/>
    <property type="project" value="TreeGrafter"/>
</dbReference>
<dbReference type="SFLD" id="SFLDS00003">
    <property type="entry name" value="Haloacid_Dehalogenase"/>
    <property type="match status" value="1"/>
</dbReference>
<dbReference type="GO" id="GO:0005829">
    <property type="term" value="C:cytosol"/>
    <property type="evidence" value="ECO:0007669"/>
    <property type="project" value="TreeGrafter"/>
</dbReference>
<name>A0A4R1F8B2_9GAMM</name>
<dbReference type="PANTHER" id="PTHR43434:SF3">
    <property type="entry name" value="GMP_IMP NUCLEOTIDASE YRFG"/>
    <property type="match status" value="1"/>
</dbReference>
<dbReference type="InterPro" id="IPR006439">
    <property type="entry name" value="HAD-SF_hydro_IA"/>
</dbReference>
<dbReference type="Gene3D" id="3.40.50.1000">
    <property type="entry name" value="HAD superfamily/HAD-like"/>
    <property type="match status" value="1"/>
</dbReference>
<dbReference type="SFLD" id="SFLDG01129">
    <property type="entry name" value="C1.5:_HAD__Beta-PGM__Phosphata"/>
    <property type="match status" value="1"/>
</dbReference>
<protein>
    <submittedName>
        <fullName evidence="1">Putative hydrolase of the HAD superfamily</fullName>
    </submittedName>
</protein>